<dbReference type="InterPro" id="IPR002487">
    <property type="entry name" value="TF_Kbox"/>
</dbReference>
<dbReference type="SUPFAM" id="SSF55455">
    <property type="entry name" value="SRF-like"/>
    <property type="match status" value="1"/>
</dbReference>
<dbReference type="Pfam" id="PF00319">
    <property type="entry name" value="SRF-TF"/>
    <property type="match status" value="1"/>
</dbReference>
<reference evidence="7 8" key="1">
    <citation type="submission" date="2021-08" db="EMBL/GenBank/DDBJ databases">
        <title>WGS assembly of Ceratopteris richardii.</title>
        <authorList>
            <person name="Marchant D.B."/>
            <person name="Chen G."/>
            <person name="Jenkins J."/>
            <person name="Shu S."/>
            <person name="Leebens-Mack J."/>
            <person name="Grimwood J."/>
            <person name="Schmutz J."/>
            <person name="Soltis P."/>
            <person name="Soltis D."/>
            <person name="Chen Z.-H."/>
        </authorList>
    </citation>
    <scope>NUCLEOTIDE SEQUENCE [LARGE SCALE GENOMIC DNA]</scope>
    <source>
        <strain evidence="7">Whitten #5841</strain>
        <tissue evidence="7">Leaf</tissue>
    </source>
</reference>
<evidence type="ECO:0000256" key="2">
    <source>
        <dbReference type="ARBA" id="ARBA00023015"/>
    </source>
</evidence>
<comment type="caution">
    <text evidence="7">The sequence shown here is derived from an EMBL/GenBank/DDBJ whole genome shotgun (WGS) entry which is preliminary data.</text>
</comment>
<dbReference type="Pfam" id="PF01486">
    <property type="entry name" value="K-box"/>
    <property type="match status" value="1"/>
</dbReference>
<dbReference type="EMBL" id="CM035432">
    <property type="protein sequence ID" value="KAH7295327.1"/>
    <property type="molecule type" value="Genomic_DNA"/>
</dbReference>
<dbReference type="GO" id="GO:0000977">
    <property type="term" value="F:RNA polymerase II transcription regulatory region sequence-specific DNA binding"/>
    <property type="evidence" value="ECO:0007669"/>
    <property type="project" value="InterPro"/>
</dbReference>
<keyword evidence="2" id="KW-0805">Transcription regulation</keyword>
<evidence type="ECO:0000259" key="6">
    <source>
        <dbReference type="PROSITE" id="PS50066"/>
    </source>
</evidence>
<evidence type="ECO:0000256" key="4">
    <source>
        <dbReference type="ARBA" id="ARBA00023163"/>
    </source>
</evidence>
<dbReference type="InterPro" id="IPR050142">
    <property type="entry name" value="MADS-box/MEF2_TF"/>
</dbReference>
<dbReference type="InterPro" id="IPR036879">
    <property type="entry name" value="TF_MADSbox_sf"/>
</dbReference>
<protein>
    <recommendedName>
        <fullName evidence="6">MADS-box domain-containing protein</fullName>
    </recommendedName>
</protein>
<dbReference type="GO" id="GO:0003700">
    <property type="term" value="F:DNA-binding transcription factor activity"/>
    <property type="evidence" value="ECO:0007669"/>
    <property type="project" value="InterPro"/>
</dbReference>
<dbReference type="PANTHER" id="PTHR48019">
    <property type="entry name" value="SERUM RESPONSE FACTOR HOMOLOG"/>
    <property type="match status" value="1"/>
</dbReference>
<accession>A0A8T2RHY6</accession>
<name>A0A8T2RHY6_CERRI</name>
<dbReference type="GO" id="GO:0045944">
    <property type="term" value="P:positive regulation of transcription by RNA polymerase II"/>
    <property type="evidence" value="ECO:0007669"/>
    <property type="project" value="InterPro"/>
</dbReference>
<evidence type="ECO:0000256" key="1">
    <source>
        <dbReference type="ARBA" id="ARBA00004123"/>
    </source>
</evidence>
<feature type="domain" description="MADS-box" evidence="6">
    <location>
        <begin position="33"/>
        <end position="93"/>
    </location>
</feature>
<dbReference type="AlphaFoldDB" id="A0A8T2RHY6"/>
<sequence length="207" mass="23457">MISSADSVALSISQYCNLFLSSLCAGFAGQFEMPKRTVKIKRIENAATRQITLLKRRAGLFKKAHDLSVLCEAEVAIIIFSEKGKLFEFARPRVERLLKRFVGPQQVSRGIGRGGTSRGPSDGIEDRLPVLRDTLERPRGDVVWPDLEGLTIRDLIPLEQQVNDVLRQVRAKKEELLLREIETCAKKADQLMDDVRESRRKGQERKL</sequence>
<evidence type="ECO:0000313" key="8">
    <source>
        <dbReference type="Proteomes" id="UP000825935"/>
    </source>
</evidence>
<dbReference type="GO" id="GO:0005634">
    <property type="term" value="C:nucleus"/>
    <property type="evidence" value="ECO:0007669"/>
    <property type="project" value="UniProtKB-SubCell"/>
</dbReference>
<organism evidence="7 8">
    <name type="scientific">Ceratopteris richardii</name>
    <name type="common">Triangle waterfern</name>
    <dbReference type="NCBI Taxonomy" id="49495"/>
    <lineage>
        <taxon>Eukaryota</taxon>
        <taxon>Viridiplantae</taxon>
        <taxon>Streptophyta</taxon>
        <taxon>Embryophyta</taxon>
        <taxon>Tracheophyta</taxon>
        <taxon>Polypodiopsida</taxon>
        <taxon>Polypodiidae</taxon>
        <taxon>Polypodiales</taxon>
        <taxon>Pteridineae</taxon>
        <taxon>Pteridaceae</taxon>
        <taxon>Parkerioideae</taxon>
        <taxon>Ceratopteris</taxon>
    </lineage>
</organism>
<dbReference type="OrthoDB" id="1933443at2759"/>
<evidence type="ECO:0000256" key="5">
    <source>
        <dbReference type="ARBA" id="ARBA00023242"/>
    </source>
</evidence>
<dbReference type="InterPro" id="IPR002100">
    <property type="entry name" value="TF_MADSbox"/>
</dbReference>
<dbReference type="CDD" id="cd00265">
    <property type="entry name" value="MADS_MEF2_like"/>
    <property type="match status" value="1"/>
</dbReference>
<comment type="subcellular location">
    <subcellularLocation>
        <location evidence="1">Nucleus</location>
    </subcellularLocation>
</comment>
<dbReference type="PROSITE" id="PS50066">
    <property type="entry name" value="MADS_BOX_2"/>
    <property type="match status" value="1"/>
</dbReference>
<dbReference type="SMART" id="SM00432">
    <property type="entry name" value="MADS"/>
    <property type="match status" value="1"/>
</dbReference>
<dbReference type="InterPro" id="IPR033896">
    <property type="entry name" value="MEF2-like_N"/>
</dbReference>
<dbReference type="Gene3D" id="3.40.1810.10">
    <property type="entry name" value="Transcription factor, MADS-box"/>
    <property type="match status" value="1"/>
</dbReference>
<evidence type="ECO:0000256" key="3">
    <source>
        <dbReference type="ARBA" id="ARBA00023125"/>
    </source>
</evidence>
<keyword evidence="3" id="KW-0238">DNA-binding</keyword>
<dbReference type="PRINTS" id="PR00404">
    <property type="entry name" value="MADSDOMAIN"/>
</dbReference>
<keyword evidence="8" id="KW-1185">Reference proteome</keyword>
<keyword evidence="4" id="KW-0804">Transcription</keyword>
<gene>
    <name evidence="7" type="ORF">KP509_27G042700</name>
</gene>
<evidence type="ECO:0000313" key="7">
    <source>
        <dbReference type="EMBL" id="KAH7295327.1"/>
    </source>
</evidence>
<dbReference type="GO" id="GO:0046983">
    <property type="term" value="F:protein dimerization activity"/>
    <property type="evidence" value="ECO:0007669"/>
    <property type="project" value="InterPro"/>
</dbReference>
<proteinExistence type="predicted"/>
<keyword evidence="5" id="KW-0539">Nucleus</keyword>
<dbReference type="Proteomes" id="UP000825935">
    <property type="component" value="Chromosome 27"/>
</dbReference>